<dbReference type="InterPro" id="IPR014710">
    <property type="entry name" value="RmlC-like_jellyroll"/>
</dbReference>
<evidence type="ECO:0000259" key="4">
    <source>
        <dbReference type="PROSITE" id="PS51063"/>
    </source>
</evidence>
<dbReference type="SMART" id="SM00419">
    <property type="entry name" value="HTH_CRP"/>
    <property type="match status" value="1"/>
</dbReference>
<evidence type="ECO:0000313" key="6">
    <source>
        <dbReference type="Proteomes" id="UP001139451"/>
    </source>
</evidence>
<dbReference type="InterPro" id="IPR036390">
    <property type="entry name" value="WH_DNA-bd_sf"/>
</dbReference>
<dbReference type="InterPro" id="IPR018490">
    <property type="entry name" value="cNMP-bd_dom_sf"/>
</dbReference>
<dbReference type="PROSITE" id="PS51063">
    <property type="entry name" value="HTH_CRP_2"/>
    <property type="match status" value="1"/>
</dbReference>
<dbReference type="CDD" id="cd00038">
    <property type="entry name" value="CAP_ED"/>
    <property type="match status" value="1"/>
</dbReference>
<dbReference type="InterPro" id="IPR012318">
    <property type="entry name" value="HTH_CRP"/>
</dbReference>
<comment type="caution">
    <text evidence="5">The sequence shown here is derived from an EMBL/GenBank/DDBJ whole genome shotgun (WGS) entry which is preliminary data.</text>
</comment>
<protein>
    <submittedName>
        <fullName evidence="5">Crp/Fnr family transcriptional regulator</fullName>
    </submittedName>
</protein>
<dbReference type="InterPro" id="IPR000595">
    <property type="entry name" value="cNMP-bd_dom"/>
</dbReference>
<dbReference type="GO" id="GO:0006355">
    <property type="term" value="P:regulation of DNA-templated transcription"/>
    <property type="evidence" value="ECO:0007669"/>
    <property type="project" value="InterPro"/>
</dbReference>
<gene>
    <name evidence="5" type="ORF">M9978_18975</name>
</gene>
<evidence type="ECO:0000256" key="2">
    <source>
        <dbReference type="ARBA" id="ARBA00023125"/>
    </source>
</evidence>
<name>A0A9X2HJS2_9SPHN</name>
<dbReference type="SUPFAM" id="SSF51206">
    <property type="entry name" value="cAMP-binding domain-like"/>
    <property type="match status" value="1"/>
</dbReference>
<sequence length="239" mass="27649">MIEKHLLKLRARDIVSAEEETAVRALVAETRAIPAKTTIIRAGQRLDTSTLLLDGWMCRYKDLCQGQRQITELHVAGDFVDLHSFTLKRLDHNIMALTPCRIGVVPHERLRALSEEQPHLTRIYWLTTNIDAAAHREWELSLGRRDATGRLAHLFCEMHVRLELVGLARGMRYMLPLTQQDLAECTGLTPVHVNRMLRDLREQRVVEMRRGVVHIHDWDRLVAIAEFSPDFLYLDPEPR</sequence>
<organism evidence="5 6">
    <name type="scientific">Sphingomonas tagetis</name>
    <dbReference type="NCBI Taxonomy" id="2949092"/>
    <lineage>
        <taxon>Bacteria</taxon>
        <taxon>Pseudomonadati</taxon>
        <taxon>Pseudomonadota</taxon>
        <taxon>Alphaproteobacteria</taxon>
        <taxon>Sphingomonadales</taxon>
        <taxon>Sphingomonadaceae</taxon>
        <taxon>Sphingomonas</taxon>
    </lineage>
</organism>
<evidence type="ECO:0000313" key="5">
    <source>
        <dbReference type="EMBL" id="MCP3732511.1"/>
    </source>
</evidence>
<keyword evidence="6" id="KW-1185">Reference proteome</keyword>
<dbReference type="GO" id="GO:0003677">
    <property type="term" value="F:DNA binding"/>
    <property type="evidence" value="ECO:0007669"/>
    <property type="project" value="UniProtKB-KW"/>
</dbReference>
<accession>A0A9X2HJS2</accession>
<feature type="domain" description="HTH crp-type" evidence="4">
    <location>
        <begin position="145"/>
        <end position="219"/>
    </location>
</feature>
<dbReference type="Pfam" id="PF13545">
    <property type="entry name" value="HTH_Crp_2"/>
    <property type="match status" value="1"/>
</dbReference>
<dbReference type="EMBL" id="JAMLDX010000019">
    <property type="protein sequence ID" value="MCP3732511.1"/>
    <property type="molecule type" value="Genomic_DNA"/>
</dbReference>
<evidence type="ECO:0000256" key="1">
    <source>
        <dbReference type="ARBA" id="ARBA00023015"/>
    </source>
</evidence>
<dbReference type="Pfam" id="PF00027">
    <property type="entry name" value="cNMP_binding"/>
    <property type="match status" value="1"/>
</dbReference>
<dbReference type="CDD" id="cd00092">
    <property type="entry name" value="HTH_CRP"/>
    <property type="match status" value="1"/>
</dbReference>
<dbReference type="AlphaFoldDB" id="A0A9X2HJS2"/>
<dbReference type="SUPFAM" id="SSF46785">
    <property type="entry name" value="Winged helix' DNA-binding domain"/>
    <property type="match status" value="1"/>
</dbReference>
<dbReference type="Gene3D" id="2.60.120.10">
    <property type="entry name" value="Jelly Rolls"/>
    <property type="match status" value="1"/>
</dbReference>
<dbReference type="InterPro" id="IPR036388">
    <property type="entry name" value="WH-like_DNA-bd_sf"/>
</dbReference>
<keyword evidence="1" id="KW-0805">Transcription regulation</keyword>
<evidence type="ECO:0000256" key="3">
    <source>
        <dbReference type="ARBA" id="ARBA00023163"/>
    </source>
</evidence>
<dbReference type="Proteomes" id="UP001139451">
    <property type="component" value="Unassembled WGS sequence"/>
</dbReference>
<proteinExistence type="predicted"/>
<keyword evidence="3" id="KW-0804">Transcription</keyword>
<reference evidence="5" key="1">
    <citation type="submission" date="2022-05" db="EMBL/GenBank/DDBJ databases">
        <title>Sphingomonas sp. strain MG17 Genome sequencing and assembly.</title>
        <authorList>
            <person name="Kim I."/>
        </authorList>
    </citation>
    <scope>NUCLEOTIDE SEQUENCE</scope>
    <source>
        <strain evidence="5">MG17</strain>
    </source>
</reference>
<keyword evidence="2" id="KW-0238">DNA-binding</keyword>
<dbReference type="RefSeq" id="WP_254296036.1">
    <property type="nucleotide sequence ID" value="NZ_JAMLDX010000019.1"/>
</dbReference>
<dbReference type="Gene3D" id="1.10.10.10">
    <property type="entry name" value="Winged helix-like DNA-binding domain superfamily/Winged helix DNA-binding domain"/>
    <property type="match status" value="1"/>
</dbReference>